<dbReference type="Proteomes" id="UP000051913">
    <property type="component" value="Unassembled WGS sequence"/>
</dbReference>
<dbReference type="EMBL" id="LLXX01000203">
    <property type="protein sequence ID" value="KRQ95321.1"/>
    <property type="molecule type" value="Genomic_DNA"/>
</dbReference>
<organism evidence="1 2">
    <name type="scientific">Bradyrhizobium valentinum</name>
    <dbReference type="NCBI Taxonomy" id="1518501"/>
    <lineage>
        <taxon>Bacteria</taxon>
        <taxon>Pseudomonadati</taxon>
        <taxon>Pseudomonadota</taxon>
        <taxon>Alphaproteobacteria</taxon>
        <taxon>Hyphomicrobiales</taxon>
        <taxon>Nitrobacteraceae</taxon>
        <taxon>Bradyrhizobium</taxon>
    </lineage>
</organism>
<gene>
    <name evidence="1" type="ORF">CP49_28345</name>
</gene>
<accession>A0A0R3KR15</accession>
<proteinExistence type="predicted"/>
<evidence type="ECO:0000313" key="1">
    <source>
        <dbReference type="EMBL" id="KRQ95321.1"/>
    </source>
</evidence>
<sequence length="128" mass="14304">MKIGPQPDKWLKKKAKQGMRGYPIGTIAFYGPDNQRASKVAVSVIPYEGAEPELRRWFSETGDVRMDKAILGEIAAYLRQHSARSVAMADGIMGCPHEEGIDYPMGEPCPQCPYWKGRDRFTGELDQG</sequence>
<dbReference type="RefSeq" id="WP_057854796.1">
    <property type="nucleotide sequence ID" value="NZ_LLXX01000203.1"/>
</dbReference>
<evidence type="ECO:0000313" key="2">
    <source>
        <dbReference type="Proteomes" id="UP000051913"/>
    </source>
</evidence>
<protein>
    <submittedName>
        <fullName evidence="1">Uncharacterized protein</fullName>
    </submittedName>
</protein>
<comment type="caution">
    <text evidence="1">The sequence shown here is derived from an EMBL/GenBank/DDBJ whole genome shotgun (WGS) entry which is preliminary data.</text>
</comment>
<reference evidence="1 2" key="1">
    <citation type="submission" date="2014-03" db="EMBL/GenBank/DDBJ databases">
        <title>Bradyrhizobium valentinum sp. nov., isolated from effective nodules of Lupinus mariae-josephae, a lupine endemic of basic-lime soils in Eastern Spain.</title>
        <authorList>
            <person name="Duran D."/>
            <person name="Rey L."/>
            <person name="Navarro A."/>
            <person name="Busquets A."/>
            <person name="Imperial J."/>
            <person name="Ruiz-Argueso T."/>
        </authorList>
    </citation>
    <scope>NUCLEOTIDE SEQUENCE [LARGE SCALE GENOMIC DNA]</scope>
    <source>
        <strain evidence="1 2">LmjM3</strain>
    </source>
</reference>
<name>A0A0R3KR15_9BRAD</name>
<dbReference type="OrthoDB" id="5770315at2"/>
<keyword evidence="2" id="KW-1185">Reference proteome</keyword>
<dbReference type="AlphaFoldDB" id="A0A0R3KR15"/>